<dbReference type="PANTHER" id="PTHR22854:SF2">
    <property type="entry name" value="INDOLE-3-GLYCEROL-PHOSPHATE SYNTHASE"/>
    <property type="match status" value="1"/>
</dbReference>
<keyword evidence="5" id="KW-0210">Decarboxylase</keyword>
<evidence type="ECO:0000256" key="6">
    <source>
        <dbReference type="ARBA" id="ARBA00022822"/>
    </source>
</evidence>
<evidence type="ECO:0000256" key="3">
    <source>
        <dbReference type="ARBA" id="ARBA00012362"/>
    </source>
</evidence>
<dbReference type="Pfam" id="PF00218">
    <property type="entry name" value="IGPS"/>
    <property type="match status" value="1"/>
</dbReference>
<dbReference type="Gene3D" id="3.20.20.70">
    <property type="entry name" value="Aldolase class I"/>
    <property type="match status" value="1"/>
</dbReference>
<comment type="pathway">
    <text evidence="2">Amino-acid biosynthesis; L-tryptophan biosynthesis; L-tryptophan from chorismate: step 4/5.</text>
</comment>
<dbReference type="Proteomes" id="UP001197974">
    <property type="component" value="Chromosome"/>
</dbReference>
<evidence type="ECO:0000313" key="10">
    <source>
        <dbReference type="EMBL" id="WLR43734.1"/>
    </source>
</evidence>
<evidence type="ECO:0000256" key="1">
    <source>
        <dbReference type="ARBA" id="ARBA00001633"/>
    </source>
</evidence>
<dbReference type="RefSeq" id="WP_226538545.1">
    <property type="nucleotide sequence ID" value="NZ_CP129013.1"/>
</dbReference>
<evidence type="ECO:0000256" key="8">
    <source>
        <dbReference type="ARBA" id="ARBA00023239"/>
    </source>
</evidence>
<evidence type="ECO:0000259" key="9">
    <source>
        <dbReference type="Pfam" id="PF00218"/>
    </source>
</evidence>
<accession>A0ABY9JWH3</accession>
<evidence type="ECO:0000256" key="4">
    <source>
        <dbReference type="ARBA" id="ARBA00022605"/>
    </source>
</evidence>
<keyword evidence="7" id="KW-0057">Aromatic amino acid biosynthesis</keyword>
<protein>
    <recommendedName>
        <fullName evidence="3">indole-3-glycerol-phosphate synthase</fullName>
        <ecNumber evidence="3">4.1.1.48</ecNumber>
    </recommendedName>
</protein>
<organism evidence="10 11">
    <name type="scientific">Bacillus carboniphilus</name>
    <dbReference type="NCBI Taxonomy" id="86663"/>
    <lineage>
        <taxon>Bacteria</taxon>
        <taxon>Bacillati</taxon>
        <taxon>Bacillota</taxon>
        <taxon>Bacilli</taxon>
        <taxon>Bacillales</taxon>
        <taxon>Bacillaceae</taxon>
        <taxon>Bacillus</taxon>
    </lineage>
</organism>
<dbReference type="InterPro" id="IPR013798">
    <property type="entry name" value="Indole-3-glycerol_P_synth_dom"/>
</dbReference>
<gene>
    <name evidence="10" type="primary">trpC</name>
    <name evidence="10" type="ORF">LC087_06260</name>
</gene>
<dbReference type="NCBIfam" id="NF001375">
    <property type="entry name" value="PRK00278.2-2"/>
    <property type="match status" value="1"/>
</dbReference>
<dbReference type="GO" id="GO:0004425">
    <property type="term" value="F:indole-3-glycerol-phosphate synthase activity"/>
    <property type="evidence" value="ECO:0007669"/>
    <property type="project" value="UniProtKB-EC"/>
</dbReference>
<sequence length="250" mass="28340">MLDQIIQHKKKEIESMMLPKQASVPRYSFKSALEKPKRSLALIAEIKRASPSKGVINETADPIMVAKQYLNGRADCLSILTDERFFHGKKSYIELVKRHVKLPVLRKDFIIDEKQIEESVRIGADAILLIGEVLPPSKLHHFYQKAYENELDVIVEVHSDETLLRILDLFQPEIVGVNNRDLTTFQTNVKHTENIIVQIPKETLVISESGIFTPDHIGYVKSLGADGVLVGESLMRSSNQQEAIKRLFGE</sequence>
<proteinExistence type="predicted"/>
<keyword evidence="8 10" id="KW-0456">Lyase</keyword>
<evidence type="ECO:0000256" key="7">
    <source>
        <dbReference type="ARBA" id="ARBA00023141"/>
    </source>
</evidence>
<reference evidence="10 11" key="1">
    <citation type="submission" date="2023-06" db="EMBL/GenBank/DDBJ databases">
        <title>Five Gram-positive bacteria isolated from mangrove sediments in Shenzhen, Guangdong, China.</title>
        <authorList>
            <person name="Yu S."/>
            <person name="Zheng W."/>
            <person name="Huang Y."/>
        </authorList>
    </citation>
    <scope>NUCLEOTIDE SEQUENCE [LARGE SCALE GENOMIC DNA]</scope>
    <source>
        <strain evidence="10 11">SaN35-3</strain>
    </source>
</reference>
<name>A0ABY9JWH3_9BACI</name>
<evidence type="ECO:0000313" key="11">
    <source>
        <dbReference type="Proteomes" id="UP001197974"/>
    </source>
</evidence>
<dbReference type="PROSITE" id="PS00614">
    <property type="entry name" value="IGPS"/>
    <property type="match status" value="1"/>
</dbReference>
<keyword evidence="6" id="KW-0822">Tryptophan biosynthesis</keyword>
<dbReference type="EC" id="4.1.1.48" evidence="3"/>
<dbReference type="EMBL" id="CP129013">
    <property type="protein sequence ID" value="WLR43734.1"/>
    <property type="molecule type" value="Genomic_DNA"/>
</dbReference>
<dbReference type="CDD" id="cd00331">
    <property type="entry name" value="IGPS"/>
    <property type="match status" value="1"/>
</dbReference>
<dbReference type="PANTHER" id="PTHR22854">
    <property type="entry name" value="TRYPTOPHAN BIOSYNTHESIS PROTEIN"/>
    <property type="match status" value="1"/>
</dbReference>
<dbReference type="InterPro" id="IPR011060">
    <property type="entry name" value="RibuloseP-bd_barrel"/>
</dbReference>
<dbReference type="NCBIfam" id="NF001377">
    <property type="entry name" value="PRK00278.2-4"/>
    <property type="match status" value="1"/>
</dbReference>
<dbReference type="InterPro" id="IPR045186">
    <property type="entry name" value="Indole-3-glycerol_P_synth"/>
</dbReference>
<feature type="domain" description="Indole-3-glycerol phosphate synthase" evidence="9">
    <location>
        <begin position="3"/>
        <end position="247"/>
    </location>
</feature>
<dbReference type="SUPFAM" id="SSF51366">
    <property type="entry name" value="Ribulose-phoshate binding barrel"/>
    <property type="match status" value="1"/>
</dbReference>
<comment type="catalytic activity">
    <reaction evidence="1">
        <text>1-(2-carboxyphenylamino)-1-deoxy-D-ribulose 5-phosphate + H(+) = (1S,2R)-1-C-(indol-3-yl)glycerol 3-phosphate + CO2 + H2O</text>
        <dbReference type="Rhea" id="RHEA:23476"/>
        <dbReference type="ChEBI" id="CHEBI:15377"/>
        <dbReference type="ChEBI" id="CHEBI:15378"/>
        <dbReference type="ChEBI" id="CHEBI:16526"/>
        <dbReference type="ChEBI" id="CHEBI:58613"/>
        <dbReference type="ChEBI" id="CHEBI:58866"/>
        <dbReference type="EC" id="4.1.1.48"/>
    </reaction>
</comment>
<keyword evidence="4" id="KW-0028">Amino-acid biosynthesis</keyword>
<dbReference type="InterPro" id="IPR001468">
    <property type="entry name" value="Indole-3-GlycerolPSynthase_CS"/>
</dbReference>
<evidence type="ECO:0000256" key="2">
    <source>
        <dbReference type="ARBA" id="ARBA00004696"/>
    </source>
</evidence>
<keyword evidence="11" id="KW-1185">Reference proteome</keyword>
<evidence type="ECO:0000256" key="5">
    <source>
        <dbReference type="ARBA" id="ARBA00022793"/>
    </source>
</evidence>
<dbReference type="InterPro" id="IPR013785">
    <property type="entry name" value="Aldolase_TIM"/>
</dbReference>